<dbReference type="AlphaFoldDB" id="A0AAW0A0Y3"/>
<reference evidence="3 4" key="1">
    <citation type="journal article" date="2024" name="J Genomics">
        <title>Draft genome sequencing and assembly of Favolaschia claudopus CIRM-BRFM 2984 isolated from oak limbs.</title>
        <authorList>
            <person name="Navarro D."/>
            <person name="Drula E."/>
            <person name="Chaduli D."/>
            <person name="Cazenave R."/>
            <person name="Ahrendt S."/>
            <person name="Wang J."/>
            <person name="Lipzen A."/>
            <person name="Daum C."/>
            <person name="Barry K."/>
            <person name="Grigoriev I.V."/>
            <person name="Favel A."/>
            <person name="Rosso M.N."/>
            <person name="Martin F."/>
        </authorList>
    </citation>
    <scope>NUCLEOTIDE SEQUENCE [LARGE SCALE GENOMIC DNA]</scope>
    <source>
        <strain evidence="3 4">CIRM-BRFM 2984</strain>
    </source>
</reference>
<comment type="caution">
    <text evidence="3">The sequence shown here is derived from an EMBL/GenBank/DDBJ whole genome shotgun (WGS) entry which is preliminary data.</text>
</comment>
<evidence type="ECO:0000313" key="4">
    <source>
        <dbReference type="Proteomes" id="UP001362999"/>
    </source>
</evidence>
<gene>
    <name evidence="3" type="ORF">R3P38DRAFT_3221613</name>
</gene>
<name>A0AAW0A0Y3_9AGAR</name>
<keyword evidence="4" id="KW-1185">Reference proteome</keyword>
<proteinExistence type="predicted"/>
<feature type="domain" description="HNH nuclease" evidence="2">
    <location>
        <begin position="196"/>
        <end position="282"/>
    </location>
</feature>
<feature type="region of interest" description="Disordered" evidence="1">
    <location>
        <begin position="307"/>
        <end position="341"/>
    </location>
</feature>
<evidence type="ECO:0000259" key="2">
    <source>
        <dbReference type="Pfam" id="PF13391"/>
    </source>
</evidence>
<dbReference type="EMBL" id="JAWWNJ010000095">
    <property type="protein sequence ID" value="KAK6997035.1"/>
    <property type="molecule type" value="Genomic_DNA"/>
</dbReference>
<evidence type="ECO:0000313" key="3">
    <source>
        <dbReference type="EMBL" id="KAK6997035.1"/>
    </source>
</evidence>
<feature type="compositionally biased region" description="Basic and acidic residues" evidence="1">
    <location>
        <begin position="174"/>
        <end position="191"/>
    </location>
</feature>
<sequence>MAPEFTEDMESYNCGLRNIFIWASELGTNGYPCLVGGCYTDGKLQNSILHEWTNEILLRKATGTPVEYALVYVNKPVTKRWEGPKMNCRLEFTQYLEDFLALPEIARHDPSIVFQWDGPKKKLAPLASATTAQEGNYFLCELSRARGRVSAANPDLTELLIKSRTANEARSQGVKKEASHRSPKTRQEVRDRDACCRVTGTKVIVRVRGDNYKGFQSAHIFPLAYWYKAKEIFKSMKMEELFNSLATVKDENGDMRDVKADLPENAFLVRSDVHDQFDDYQCGYWMVNGVLILFRIEKNGAPSVPDDLFGKPLRPAQGNPIRAPKGKGEKATNTKGSKIKEPDPRLFKVHFVTALRWHFAGFGRDPQEKKYTWS</sequence>
<accession>A0AAW0A0Y3</accession>
<dbReference type="InterPro" id="IPR003615">
    <property type="entry name" value="HNH_nuc"/>
</dbReference>
<organism evidence="3 4">
    <name type="scientific">Favolaschia claudopus</name>
    <dbReference type="NCBI Taxonomy" id="2862362"/>
    <lineage>
        <taxon>Eukaryota</taxon>
        <taxon>Fungi</taxon>
        <taxon>Dikarya</taxon>
        <taxon>Basidiomycota</taxon>
        <taxon>Agaricomycotina</taxon>
        <taxon>Agaricomycetes</taxon>
        <taxon>Agaricomycetidae</taxon>
        <taxon>Agaricales</taxon>
        <taxon>Marasmiineae</taxon>
        <taxon>Mycenaceae</taxon>
        <taxon>Favolaschia</taxon>
    </lineage>
</organism>
<evidence type="ECO:0000256" key="1">
    <source>
        <dbReference type="SAM" id="MobiDB-lite"/>
    </source>
</evidence>
<dbReference type="Pfam" id="PF13391">
    <property type="entry name" value="HNH_2"/>
    <property type="match status" value="1"/>
</dbReference>
<feature type="compositionally biased region" description="Basic and acidic residues" evidence="1">
    <location>
        <begin position="326"/>
        <end position="341"/>
    </location>
</feature>
<protein>
    <recommendedName>
        <fullName evidence="2">HNH nuclease domain-containing protein</fullName>
    </recommendedName>
</protein>
<dbReference type="Proteomes" id="UP001362999">
    <property type="component" value="Unassembled WGS sequence"/>
</dbReference>
<feature type="region of interest" description="Disordered" evidence="1">
    <location>
        <begin position="167"/>
        <end position="191"/>
    </location>
</feature>